<proteinExistence type="predicted"/>
<accession>A0A0E1VW91</accession>
<organism evidence="1">
    <name type="scientific">Burkholderia pseudomallei 1710a</name>
    <dbReference type="NCBI Taxonomy" id="320371"/>
    <lineage>
        <taxon>Bacteria</taxon>
        <taxon>Pseudomonadati</taxon>
        <taxon>Pseudomonadota</taxon>
        <taxon>Betaproteobacteria</taxon>
        <taxon>Burkholderiales</taxon>
        <taxon>Burkholderiaceae</taxon>
        <taxon>Burkholderia</taxon>
        <taxon>pseudomallei group</taxon>
    </lineage>
</organism>
<reference evidence="1" key="1">
    <citation type="submission" date="2009-05" db="EMBL/GenBank/DDBJ databases">
        <authorList>
            <person name="Harkins D.M."/>
            <person name="DeShazer D."/>
            <person name="Woods D.E."/>
            <person name="Brinkac L.M."/>
            <person name="Brown K.A."/>
            <person name="Hung G.C."/>
            <person name="Tuanyok A."/>
            <person name="Zhang B."/>
            <person name="Nierman W.C."/>
        </authorList>
    </citation>
    <scope>NUCLEOTIDE SEQUENCE [LARGE SCALE GENOMIC DNA]</scope>
    <source>
        <strain evidence="1">1710a</strain>
    </source>
</reference>
<name>A0A0E1VW91_BURPE</name>
<sequence length="143" mass="15532">MRARVVAFDRLRGQTVGRARARPSIGRTRAPALASHRNAHVGARHGHADALVMCPTDFDECWHDTHDAVNATRVARRTARVGAPTFGPMTDAFSQPGSYRAACHRCCDRTADAAAMTARSSRAPVIVERMAAASFWAAELFSE</sequence>
<dbReference type="AlphaFoldDB" id="A0A0E1VW91"/>
<dbReference type="Proteomes" id="UP000001812">
    <property type="component" value="Chromosome II"/>
</dbReference>
<gene>
    <name evidence="1" type="ORF">BURPS1710A_A2081</name>
</gene>
<protein>
    <submittedName>
        <fullName evidence="1">Uncharacterized protein</fullName>
    </submittedName>
</protein>
<dbReference type="EMBL" id="CM000833">
    <property type="protein sequence ID" value="EET05178.1"/>
    <property type="molecule type" value="Genomic_DNA"/>
</dbReference>
<dbReference type="HOGENOM" id="CLU_144646_0_0_4"/>
<evidence type="ECO:0000313" key="1">
    <source>
        <dbReference type="EMBL" id="EET05178.1"/>
    </source>
</evidence>